<gene>
    <name evidence="2" type="ORF">PV04_09771</name>
</gene>
<dbReference type="HOGENOM" id="CLU_616764_0_0_1"/>
<name>A0A0D2FS57_9EURO</name>
<proteinExistence type="predicted"/>
<protein>
    <submittedName>
        <fullName evidence="2">Uncharacterized protein</fullName>
    </submittedName>
</protein>
<keyword evidence="3" id="KW-1185">Reference proteome</keyword>
<organism evidence="2 3">
    <name type="scientific">Phialophora macrospora</name>
    <dbReference type="NCBI Taxonomy" id="1851006"/>
    <lineage>
        <taxon>Eukaryota</taxon>
        <taxon>Fungi</taxon>
        <taxon>Dikarya</taxon>
        <taxon>Ascomycota</taxon>
        <taxon>Pezizomycotina</taxon>
        <taxon>Eurotiomycetes</taxon>
        <taxon>Chaetothyriomycetidae</taxon>
        <taxon>Chaetothyriales</taxon>
        <taxon>Herpotrichiellaceae</taxon>
        <taxon>Phialophora</taxon>
    </lineage>
</organism>
<dbReference type="AlphaFoldDB" id="A0A0D2FS57"/>
<feature type="region of interest" description="Disordered" evidence="1">
    <location>
        <begin position="89"/>
        <end position="129"/>
    </location>
</feature>
<dbReference type="EMBL" id="KN846962">
    <property type="protein sequence ID" value="KIW62879.1"/>
    <property type="molecule type" value="Genomic_DNA"/>
</dbReference>
<evidence type="ECO:0000313" key="3">
    <source>
        <dbReference type="Proteomes" id="UP000054266"/>
    </source>
</evidence>
<feature type="region of interest" description="Disordered" evidence="1">
    <location>
        <begin position="408"/>
        <end position="444"/>
    </location>
</feature>
<sequence>MAPPKEWTIARVTRRIKDNAKKTGPKMEDILWMEANTPGHFRQLAIDPELKGSMVRALGRELAICSEELGGKLRDKELKKEATDGFQWPAGVAKRKAHSKAPGKPAGKRIPTNREDSESGEEDEPAATPPVKRARLLNTLIPEDMREFAEKIDDTFKPQPFGKDEVIVGLWKTDPEPLRMVAARIDSSGNVAYVIRNFTRTGQGLEPNDDYTAHADRPTLLAFTEAKARIRWNAKAVEAKANESLERLVHHICRVLFAREAKNEKGNPIVPWANADDVLANPVLGRIYKFCVTPTRYEWTNALENMATETMRPLQLETMAKARLGEIDKAIGAWRASLTAKDATGESVRTKARFASVAVWEAVKHLLKDLLEVRAMYDLEEALDHTKIAPELLRELNWQPGTDNFGPYVREAPSVAAGEAPEVEHSDEPGNGDAEATEAADANK</sequence>
<evidence type="ECO:0000313" key="2">
    <source>
        <dbReference type="EMBL" id="KIW62879.1"/>
    </source>
</evidence>
<reference evidence="2 3" key="1">
    <citation type="submission" date="2015-01" db="EMBL/GenBank/DDBJ databases">
        <title>The Genome Sequence of Capronia semiimmersa CBS27337.</title>
        <authorList>
            <consortium name="The Broad Institute Genomics Platform"/>
            <person name="Cuomo C."/>
            <person name="de Hoog S."/>
            <person name="Gorbushina A."/>
            <person name="Stielow B."/>
            <person name="Teixiera M."/>
            <person name="Abouelleil A."/>
            <person name="Chapman S.B."/>
            <person name="Priest M."/>
            <person name="Young S.K."/>
            <person name="Wortman J."/>
            <person name="Nusbaum C."/>
            <person name="Birren B."/>
        </authorList>
    </citation>
    <scope>NUCLEOTIDE SEQUENCE [LARGE SCALE GENOMIC DNA]</scope>
    <source>
        <strain evidence="2 3">CBS 27337</strain>
    </source>
</reference>
<dbReference type="Proteomes" id="UP000054266">
    <property type="component" value="Unassembled WGS sequence"/>
</dbReference>
<evidence type="ECO:0000256" key="1">
    <source>
        <dbReference type="SAM" id="MobiDB-lite"/>
    </source>
</evidence>
<accession>A0A0D2FS57</accession>